<evidence type="ECO:0000256" key="2">
    <source>
        <dbReference type="ARBA" id="ARBA00022573"/>
    </source>
</evidence>
<accession>A0ABX1GK84</accession>
<dbReference type="InterPro" id="IPR025714">
    <property type="entry name" value="Methyltranfer_dom"/>
</dbReference>
<proteinExistence type="predicted"/>
<dbReference type="InterPro" id="IPR006365">
    <property type="entry name" value="Cbl_synth_CobL"/>
</dbReference>
<dbReference type="InterPro" id="IPR050714">
    <property type="entry name" value="Cobalamin_biosynth_MTase"/>
</dbReference>
<keyword evidence="2" id="KW-0169">Cobalamin biosynthesis</keyword>
<dbReference type="Pfam" id="PF00590">
    <property type="entry name" value="TP_methylase"/>
    <property type="match status" value="1"/>
</dbReference>
<dbReference type="InterPro" id="IPR035996">
    <property type="entry name" value="4pyrrol_Methylase_sf"/>
</dbReference>
<dbReference type="NCBIfam" id="TIGR02467">
    <property type="entry name" value="CbiE"/>
    <property type="match status" value="1"/>
</dbReference>
<evidence type="ECO:0000256" key="4">
    <source>
        <dbReference type="ARBA" id="ARBA00022679"/>
    </source>
</evidence>
<dbReference type="InterPro" id="IPR029063">
    <property type="entry name" value="SAM-dependent_MTases_sf"/>
</dbReference>
<protein>
    <submittedName>
        <fullName evidence="8">Precorrin-6y C5,15-methyltransferase (Decarboxylating) subunit CbiE</fullName>
    </submittedName>
</protein>
<dbReference type="SUPFAM" id="SSF53335">
    <property type="entry name" value="S-adenosyl-L-methionine-dependent methyltransferases"/>
    <property type="match status" value="1"/>
</dbReference>
<dbReference type="Gene3D" id="3.40.1010.10">
    <property type="entry name" value="Cobalt-precorrin-4 Transmethylase, Domain 1"/>
    <property type="match status" value="1"/>
</dbReference>
<dbReference type="RefSeq" id="WP_168451841.1">
    <property type="nucleotide sequence ID" value="NZ_JAAWWK010000007.1"/>
</dbReference>
<dbReference type="InterPro" id="IPR012818">
    <property type="entry name" value="CbiE"/>
</dbReference>
<comment type="caution">
    <text evidence="8">The sequence shown here is derived from an EMBL/GenBank/DDBJ whole genome shotgun (WGS) entry which is preliminary data.</text>
</comment>
<dbReference type="InterPro" id="IPR014777">
    <property type="entry name" value="4pyrrole_Mease_sub1"/>
</dbReference>
<dbReference type="Pfam" id="PF13847">
    <property type="entry name" value="Methyltransf_31"/>
    <property type="match status" value="1"/>
</dbReference>
<dbReference type="PANTHER" id="PTHR43182">
    <property type="entry name" value="COBALT-PRECORRIN-6B C(15)-METHYLTRANSFERASE (DECARBOXYLATING)"/>
    <property type="match status" value="1"/>
</dbReference>
<dbReference type="PIRSF" id="PIRSF036428">
    <property type="entry name" value="CobL"/>
    <property type="match status" value="1"/>
</dbReference>
<evidence type="ECO:0000259" key="6">
    <source>
        <dbReference type="Pfam" id="PF00590"/>
    </source>
</evidence>
<dbReference type="InterPro" id="IPR014008">
    <property type="entry name" value="Cbl_synth_MTase_CbiT"/>
</dbReference>
<evidence type="ECO:0000259" key="7">
    <source>
        <dbReference type="Pfam" id="PF13847"/>
    </source>
</evidence>
<feature type="domain" description="Tetrapyrrole methylase" evidence="6">
    <location>
        <begin position="6"/>
        <end position="205"/>
    </location>
</feature>
<evidence type="ECO:0000256" key="5">
    <source>
        <dbReference type="ARBA" id="ARBA00022691"/>
    </source>
</evidence>
<dbReference type="EMBL" id="JAAWWK010000007">
    <property type="protein sequence ID" value="NKI19321.1"/>
    <property type="molecule type" value="Genomic_DNA"/>
</dbReference>
<sequence>MIERCAIIGVLDSGAASLSTPALERLRRAHMVIGNRRTLDLFADELAPDADLRDLTGNISRTPEWIREAQQDNLRCVVLATGDPLCHGIAAYLLSRLCVDAFDILPNVSTIQLACARLSLPWQELKICSIHSRDAGEWQPEASPDHGLYPLRHALAEHDRIAVLTSPDNSPDRVARMLLSAELDQHFQMAVVEHLEMPDERVVSGLPIATLAERRFADPNVVLLWRQQARRKPVLLGHADHSFQQRSPEKGLITKREVRAVSLARLQLRADSVVWDIGAGSGSLGLEAAQLCREGYVYAIEKNPADLANCRANQRALGLHNYRVELGKAPDGLDSWPDPDAVFVGGSGGEVAALISLIIQRLKPGGCCVLNFVTVENLSCAVETLKSLDVSWDITQLQASRSKPILAMQRLAAENPVWVVCAEKPTPDSESPEGRT</sequence>
<dbReference type="InterPro" id="IPR014776">
    <property type="entry name" value="4pyrrole_Mease_sub2"/>
</dbReference>
<keyword evidence="5" id="KW-0949">S-adenosyl-L-methionine</keyword>
<dbReference type="NCBIfam" id="TIGR02469">
    <property type="entry name" value="CbiT"/>
    <property type="match status" value="1"/>
</dbReference>
<dbReference type="InterPro" id="IPR000878">
    <property type="entry name" value="4pyrrol_Mease"/>
</dbReference>
<gene>
    <name evidence="8" type="primary">cbiE</name>
    <name evidence="8" type="ORF">HCU74_18085</name>
</gene>
<evidence type="ECO:0000313" key="8">
    <source>
        <dbReference type="EMBL" id="NKI19321.1"/>
    </source>
</evidence>
<dbReference type="PANTHER" id="PTHR43182:SF1">
    <property type="entry name" value="COBALT-PRECORRIN-7 C(5)-METHYLTRANSFERASE"/>
    <property type="match status" value="1"/>
</dbReference>
<dbReference type="CDD" id="cd11644">
    <property type="entry name" value="Precorrin-6Y-MT"/>
    <property type="match status" value="1"/>
</dbReference>
<feature type="domain" description="Methyltransferase" evidence="7">
    <location>
        <begin position="271"/>
        <end position="334"/>
    </location>
</feature>
<evidence type="ECO:0000256" key="1">
    <source>
        <dbReference type="ARBA" id="ARBA00004953"/>
    </source>
</evidence>
<dbReference type="Gene3D" id="3.30.950.10">
    <property type="entry name" value="Methyltransferase, Cobalt-precorrin-4 Transmethylase, Domain 2"/>
    <property type="match status" value="1"/>
</dbReference>
<keyword evidence="9" id="KW-1185">Reference proteome</keyword>
<reference evidence="8 9" key="1">
    <citation type="submission" date="2020-04" db="EMBL/GenBank/DDBJ databases">
        <authorList>
            <person name="Yoon J."/>
        </authorList>
    </citation>
    <scope>NUCLEOTIDE SEQUENCE [LARGE SCALE GENOMIC DNA]</scope>
    <source>
        <strain evidence="8 9">KMU-166</strain>
    </source>
</reference>
<keyword evidence="3" id="KW-0489">Methyltransferase</keyword>
<dbReference type="Proteomes" id="UP000765845">
    <property type="component" value="Unassembled WGS sequence"/>
</dbReference>
<keyword evidence="4" id="KW-0808">Transferase</keyword>
<dbReference type="Gene3D" id="3.40.50.150">
    <property type="entry name" value="Vaccinia Virus protein VP39"/>
    <property type="match status" value="1"/>
</dbReference>
<dbReference type="CDD" id="cd02440">
    <property type="entry name" value="AdoMet_MTases"/>
    <property type="match status" value="1"/>
</dbReference>
<evidence type="ECO:0000313" key="9">
    <source>
        <dbReference type="Proteomes" id="UP000765845"/>
    </source>
</evidence>
<dbReference type="SUPFAM" id="SSF53790">
    <property type="entry name" value="Tetrapyrrole methylase"/>
    <property type="match status" value="1"/>
</dbReference>
<organism evidence="8 9">
    <name type="scientific">Spongiibacter thalassae</name>
    <dbReference type="NCBI Taxonomy" id="2721624"/>
    <lineage>
        <taxon>Bacteria</taxon>
        <taxon>Pseudomonadati</taxon>
        <taxon>Pseudomonadota</taxon>
        <taxon>Gammaproteobacteria</taxon>
        <taxon>Cellvibrionales</taxon>
        <taxon>Spongiibacteraceae</taxon>
        <taxon>Spongiibacter</taxon>
    </lineage>
</organism>
<evidence type="ECO:0000256" key="3">
    <source>
        <dbReference type="ARBA" id="ARBA00022603"/>
    </source>
</evidence>
<name>A0ABX1GK84_9GAMM</name>
<comment type="pathway">
    <text evidence="1">Cofactor biosynthesis; adenosylcobalamin biosynthesis.</text>
</comment>